<feature type="domain" description="Extensin-like C-terminal" evidence="1">
    <location>
        <begin position="43"/>
        <end position="214"/>
    </location>
</feature>
<dbReference type="AlphaFoldDB" id="A0A1J5SYT8"/>
<evidence type="ECO:0000259" key="1">
    <source>
        <dbReference type="Pfam" id="PF06904"/>
    </source>
</evidence>
<evidence type="ECO:0000313" key="2">
    <source>
        <dbReference type="EMBL" id="OIR09157.1"/>
    </source>
</evidence>
<name>A0A1J5SYT8_9ZZZZ</name>
<protein>
    <recommendedName>
        <fullName evidence="1">Extensin-like C-terminal domain-containing protein</fullName>
    </recommendedName>
</protein>
<dbReference type="EMBL" id="MLJW01000028">
    <property type="protein sequence ID" value="OIR09157.1"/>
    <property type="molecule type" value="Genomic_DNA"/>
</dbReference>
<reference evidence="2" key="1">
    <citation type="submission" date="2016-10" db="EMBL/GenBank/DDBJ databases">
        <title>Sequence of Gallionella enrichment culture.</title>
        <authorList>
            <person name="Poehlein A."/>
            <person name="Muehling M."/>
            <person name="Daniel R."/>
        </authorList>
    </citation>
    <scope>NUCLEOTIDE SEQUENCE</scope>
</reference>
<comment type="caution">
    <text evidence="2">The sequence shown here is derived from an EMBL/GenBank/DDBJ whole genome shotgun (WGS) entry which is preliminary data.</text>
</comment>
<proteinExistence type="predicted"/>
<gene>
    <name evidence="2" type="ORF">GALL_87640</name>
</gene>
<dbReference type="InterPro" id="IPR009683">
    <property type="entry name" value="Extensin-like_C"/>
</dbReference>
<dbReference type="Pfam" id="PF06904">
    <property type="entry name" value="Extensin-like_C"/>
    <property type="match status" value="1"/>
</dbReference>
<sequence>MVAATGWRILGCALLLAALAACAGEAPPPPSVSPLPPQGSLAACLWTLGQRHVRYDRVRDWGRPGQCGIQGAIRLRRDDVAWSRPLLMTCHLAEQLDRYELQVVQPAAWRYFRQRVRRIANVGTYNCRDERSSRRRRRLSQHAYGKAIDITGFELEDGSFISVRRDWFVPGDKAAFLHDVAKGACGLFSVVLTPDYNAFHRGHMHLDVGPYRLCGI</sequence>
<organism evidence="2">
    <name type="scientific">mine drainage metagenome</name>
    <dbReference type="NCBI Taxonomy" id="410659"/>
    <lineage>
        <taxon>unclassified sequences</taxon>
        <taxon>metagenomes</taxon>
        <taxon>ecological metagenomes</taxon>
    </lineage>
</organism>
<accession>A0A1J5SYT8</accession>